<dbReference type="Pfam" id="PF03009">
    <property type="entry name" value="GDPD"/>
    <property type="match status" value="1"/>
</dbReference>
<name>A0ABV9T7J4_9BACT</name>
<accession>A0ABV9T7J4</accession>
<dbReference type="InterPro" id="IPR030395">
    <property type="entry name" value="GP_PDE_dom"/>
</dbReference>
<organism evidence="2 3">
    <name type="scientific">Negadavirga shengliensis</name>
    <dbReference type="NCBI Taxonomy" id="1389218"/>
    <lineage>
        <taxon>Bacteria</taxon>
        <taxon>Pseudomonadati</taxon>
        <taxon>Bacteroidota</taxon>
        <taxon>Cytophagia</taxon>
        <taxon>Cytophagales</taxon>
        <taxon>Cyclobacteriaceae</taxon>
        <taxon>Negadavirga</taxon>
    </lineage>
</organism>
<gene>
    <name evidence="2" type="ORF">ACFPFU_23565</name>
</gene>
<dbReference type="Gene3D" id="3.20.20.190">
    <property type="entry name" value="Phosphatidylinositol (PI) phosphodiesterase"/>
    <property type="match status" value="1"/>
</dbReference>
<evidence type="ECO:0000313" key="3">
    <source>
        <dbReference type="Proteomes" id="UP001595818"/>
    </source>
</evidence>
<feature type="domain" description="GP-PDE" evidence="1">
    <location>
        <begin position="57"/>
        <end position="300"/>
    </location>
</feature>
<reference evidence="3" key="1">
    <citation type="journal article" date="2019" name="Int. J. Syst. Evol. Microbiol.">
        <title>The Global Catalogue of Microorganisms (GCM) 10K type strain sequencing project: providing services to taxonomists for standard genome sequencing and annotation.</title>
        <authorList>
            <consortium name="The Broad Institute Genomics Platform"/>
            <consortium name="The Broad Institute Genome Sequencing Center for Infectious Disease"/>
            <person name="Wu L."/>
            <person name="Ma J."/>
        </authorList>
    </citation>
    <scope>NUCLEOTIDE SEQUENCE [LARGE SCALE GENOMIC DNA]</scope>
    <source>
        <strain evidence="3">CGMCC 4.7466</strain>
    </source>
</reference>
<dbReference type="PANTHER" id="PTHR46320">
    <property type="entry name" value="GLYCEROPHOSPHODIESTER PHOSPHODIESTERASE 1"/>
    <property type="match status" value="1"/>
</dbReference>
<dbReference type="PANTHER" id="PTHR46320:SF1">
    <property type="entry name" value="GLYCEROPHOSPHODIESTER PHOSPHODIESTERASE 1"/>
    <property type="match status" value="1"/>
</dbReference>
<evidence type="ECO:0000313" key="2">
    <source>
        <dbReference type="EMBL" id="MFC4874702.1"/>
    </source>
</evidence>
<comment type="caution">
    <text evidence="2">The sequence shown here is derived from an EMBL/GenBank/DDBJ whole genome shotgun (WGS) entry which is preliminary data.</text>
</comment>
<dbReference type="InterPro" id="IPR017946">
    <property type="entry name" value="PLC-like_Pdiesterase_TIM-brl"/>
</dbReference>
<dbReference type="EMBL" id="JBHSJJ010000021">
    <property type="protein sequence ID" value="MFC4874702.1"/>
    <property type="molecule type" value="Genomic_DNA"/>
</dbReference>
<dbReference type="Proteomes" id="UP001595818">
    <property type="component" value="Unassembled WGS sequence"/>
</dbReference>
<dbReference type="PROSITE" id="PS51704">
    <property type="entry name" value="GP_PDE"/>
    <property type="match status" value="1"/>
</dbReference>
<dbReference type="CDD" id="cd08566">
    <property type="entry name" value="GDPD_AtGDE_like"/>
    <property type="match status" value="1"/>
</dbReference>
<dbReference type="SUPFAM" id="SSF51695">
    <property type="entry name" value="PLC-like phosphodiesterases"/>
    <property type="match status" value="1"/>
</dbReference>
<sequence length="317" mass="35972">MIYTVGAIRKTIGIVGVLMVGCCSLPVNVLSQDIHVIKVTSPQELHDFFEHRENNIPVISGHRGGIVEGFPENSIETLENTLRHTPAFFEIDPRLTKDSVIVLMHDATLNRTTNAEGKLADYTWKEVQQFNLVDHKGKATTYKIPSLEQVIEWARGKTILNLDKKDVPLDMTADLLEKTDALSHVMLTVHHPSEARYYLNRNKDFMFSAFIRSKEEFEAYESEKIPWKQVMAYVGPLSKPENRELYDMLHERGVMVMVSAASSYDKLENNEERIKAYTKVFEDGADVLESDLPIDVAGAIRGLFPRNSPKGKYFGVQ</sequence>
<keyword evidence="3" id="KW-1185">Reference proteome</keyword>
<dbReference type="RefSeq" id="WP_377068805.1">
    <property type="nucleotide sequence ID" value="NZ_JBHSJJ010000021.1"/>
</dbReference>
<evidence type="ECO:0000259" key="1">
    <source>
        <dbReference type="PROSITE" id="PS51704"/>
    </source>
</evidence>
<proteinExistence type="predicted"/>
<protein>
    <submittedName>
        <fullName evidence="2">Glycerophosphodiester phosphodiesterase family protein</fullName>
    </submittedName>
</protein>